<dbReference type="RefSeq" id="WP_185131044.1">
    <property type="nucleotide sequence ID" value="NZ_JACJVO010000026.1"/>
</dbReference>
<dbReference type="EMBL" id="JACJVO010000026">
    <property type="protein sequence ID" value="MBB6733380.1"/>
    <property type="molecule type" value="Genomic_DNA"/>
</dbReference>
<reference evidence="2 3" key="1">
    <citation type="submission" date="2020-08" db="EMBL/GenBank/DDBJ databases">
        <title>Cohnella phylogeny.</title>
        <authorList>
            <person name="Dunlap C."/>
        </authorList>
    </citation>
    <scope>NUCLEOTIDE SEQUENCE [LARGE SCALE GENOMIC DNA]</scope>
    <source>
        <strain evidence="2 3">CBP 2801</strain>
    </source>
</reference>
<organism evidence="2 3">
    <name type="scientific">Cohnella zeiphila</name>
    <dbReference type="NCBI Taxonomy" id="2761120"/>
    <lineage>
        <taxon>Bacteria</taxon>
        <taxon>Bacillati</taxon>
        <taxon>Bacillota</taxon>
        <taxon>Bacilli</taxon>
        <taxon>Bacillales</taxon>
        <taxon>Paenibacillaceae</taxon>
        <taxon>Cohnella</taxon>
    </lineage>
</organism>
<feature type="transmembrane region" description="Helical" evidence="1">
    <location>
        <begin position="97"/>
        <end position="119"/>
    </location>
</feature>
<comment type="caution">
    <text evidence="2">The sequence shown here is derived from an EMBL/GenBank/DDBJ whole genome shotgun (WGS) entry which is preliminary data.</text>
</comment>
<protein>
    <submittedName>
        <fullName evidence="2">Uncharacterized protein</fullName>
    </submittedName>
</protein>
<accession>A0A7X0SR41</accession>
<dbReference type="InterPro" id="IPR046192">
    <property type="entry name" value="DUF6220"/>
</dbReference>
<dbReference type="Pfam" id="PF19728">
    <property type="entry name" value="DUF6220"/>
    <property type="match status" value="1"/>
</dbReference>
<proteinExistence type="predicted"/>
<sequence>MVQTEGNRTVRRIYAALAWLTWACIVVQVFLAGLGTFADSADWKLHTTFVTYFEYLPIVMFILSFFGRIRGGLRWIGLVLFALISFQHMSVQAFSNIGALAAMHTVVALALFLGSWYAARKSSRWLAPGIGPDAAHTQTGSSIR</sequence>
<feature type="transmembrane region" description="Helical" evidence="1">
    <location>
        <begin position="12"/>
        <end position="37"/>
    </location>
</feature>
<keyword evidence="3" id="KW-1185">Reference proteome</keyword>
<feature type="transmembrane region" description="Helical" evidence="1">
    <location>
        <begin position="49"/>
        <end position="66"/>
    </location>
</feature>
<evidence type="ECO:0000313" key="3">
    <source>
        <dbReference type="Proteomes" id="UP000564644"/>
    </source>
</evidence>
<keyword evidence="1" id="KW-0812">Transmembrane</keyword>
<dbReference type="Proteomes" id="UP000564644">
    <property type="component" value="Unassembled WGS sequence"/>
</dbReference>
<keyword evidence="1" id="KW-0472">Membrane</keyword>
<name>A0A7X0SR41_9BACL</name>
<evidence type="ECO:0000313" key="2">
    <source>
        <dbReference type="EMBL" id="MBB6733380.1"/>
    </source>
</evidence>
<dbReference type="AlphaFoldDB" id="A0A7X0SR41"/>
<keyword evidence="1" id="KW-1133">Transmembrane helix</keyword>
<feature type="transmembrane region" description="Helical" evidence="1">
    <location>
        <begin position="73"/>
        <end position="91"/>
    </location>
</feature>
<evidence type="ECO:0000256" key="1">
    <source>
        <dbReference type="SAM" id="Phobius"/>
    </source>
</evidence>
<gene>
    <name evidence="2" type="ORF">H7C18_20865</name>
</gene>